<evidence type="ECO:0000313" key="2">
    <source>
        <dbReference type="EMBL" id="SNT34370.1"/>
    </source>
</evidence>
<dbReference type="GO" id="GO:0004556">
    <property type="term" value="F:alpha-amylase activity"/>
    <property type="evidence" value="ECO:0007669"/>
    <property type="project" value="TreeGrafter"/>
</dbReference>
<keyword evidence="2" id="KW-0326">Glycosidase</keyword>
<dbReference type="OrthoDB" id="9806009at2"/>
<dbReference type="InterPro" id="IPR013780">
    <property type="entry name" value="Glyco_hydro_b"/>
</dbReference>
<dbReference type="PROSITE" id="PS51257">
    <property type="entry name" value="PROKAR_LIPOPROTEIN"/>
    <property type="match status" value="1"/>
</dbReference>
<dbReference type="SUPFAM" id="SSF51011">
    <property type="entry name" value="Glycosyl hydrolase domain"/>
    <property type="match status" value="1"/>
</dbReference>
<gene>
    <name evidence="2" type="ORF">SAMN05421640_3416</name>
</gene>
<dbReference type="PANTHER" id="PTHR10357">
    <property type="entry name" value="ALPHA-AMYLASE FAMILY MEMBER"/>
    <property type="match status" value="1"/>
</dbReference>
<evidence type="ECO:0000259" key="1">
    <source>
        <dbReference type="SMART" id="SM00642"/>
    </source>
</evidence>
<dbReference type="EMBL" id="FZPD01000006">
    <property type="protein sequence ID" value="SNT34370.1"/>
    <property type="molecule type" value="Genomic_DNA"/>
</dbReference>
<dbReference type="AlphaFoldDB" id="A0A239LVT3"/>
<keyword evidence="3" id="KW-1185">Reference proteome</keyword>
<dbReference type="RefSeq" id="WP_089358094.1">
    <property type="nucleotide sequence ID" value="NZ_FZPD01000006.1"/>
</dbReference>
<accession>A0A239LVT3</accession>
<protein>
    <submittedName>
        <fullName evidence="2">Glycosidase</fullName>
    </submittedName>
</protein>
<dbReference type="InterPro" id="IPR032091">
    <property type="entry name" value="Malt_amylase-like_C"/>
</dbReference>
<dbReference type="Gene3D" id="2.60.40.1180">
    <property type="entry name" value="Golgi alpha-mannosidase II"/>
    <property type="match status" value="1"/>
</dbReference>
<dbReference type="SMART" id="SM00642">
    <property type="entry name" value="Aamy"/>
    <property type="match status" value="1"/>
</dbReference>
<dbReference type="GO" id="GO:0009313">
    <property type="term" value="P:oligosaccharide catabolic process"/>
    <property type="evidence" value="ECO:0007669"/>
    <property type="project" value="TreeGrafter"/>
</dbReference>
<dbReference type="PANTHER" id="PTHR10357:SF179">
    <property type="entry name" value="NEUTRAL AND BASIC AMINO ACID TRANSPORT PROTEIN RBAT"/>
    <property type="match status" value="1"/>
</dbReference>
<feature type="domain" description="Glycosyl hydrolase family 13 catalytic" evidence="1">
    <location>
        <begin position="31"/>
        <end position="360"/>
    </location>
</feature>
<dbReference type="InterPro" id="IPR017853">
    <property type="entry name" value="GH"/>
</dbReference>
<dbReference type="Proteomes" id="UP000198393">
    <property type="component" value="Unassembled WGS sequence"/>
</dbReference>
<dbReference type="Pfam" id="PF16657">
    <property type="entry name" value="Malt_amylase_C"/>
    <property type="match status" value="1"/>
</dbReference>
<name>A0A239LVT3_EKHLU</name>
<keyword evidence="2" id="KW-0378">Hydrolase</keyword>
<dbReference type="InterPro" id="IPR006047">
    <property type="entry name" value="GH13_cat_dom"/>
</dbReference>
<dbReference type="Pfam" id="PF00128">
    <property type="entry name" value="Alpha-amylase"/>
    <property type="match status" value="2"/>
</dbReference>
<evidence type="ECO:0000313" key="3">
    <source>
        <dbReference type="Proteomes" id="UP000198393"/>
    </source>
</evidence>
<organism evidence="2 3">
    <name type="scientific">Ekhidna lutea</name>
    <dbReference type="NCBI Taxonomy" id="447679"/>
    <lineage>
        <taxon>Bacteria</taxon>
        <taxon>Pseudomonadati</taxon>
        <taxon>Bacteroidota</taxon>
        <taxon>Cytophagia</taxon>
        <taxon>Cytophagales</taxon>
        <taxon>Reichenbachiellaceae</taxon>
        <taxon>Ekhidna</taxon>
    </lineage>
</organism>
<proteinExistence type="predicted"/>
<dbReference type="SUPFAM" id="SSF51445">
    <property type="entry name" value="(Trans)glycosidases"/>
    <property type="match status" value="1"/>
</dbReference>
<reference evidence="2 3" key="1">
    <citation type="submission" date="2017-06" db="EMBL/GenBank/DDBJ databases">
        <authorList>
            <person name="Kim H.J."/>
            <person name="Triplett B.A."/>
        </authorList>
    </citation>
    <scope>NUCLEOTIDE SEQUENCE [LARGE SCALE GENOMIC DNA]</scope>
    <source>
        <strain evidence="2 3">DSM 19307</strain>
    </source>
</reference>
<dbReference type="CDD" id="cd11313">
    <property type="entry name" value="AmyAc_arch_bac_AmyA"/>
    <property type="match status" value="1"/>
</dbReference>
<dbReference type="Gene3D" id="3.20.20.80">
    <property type="entry name" value="Glycosidases"/>
    <property type="match status" value="1"/>
</dbReference>
<sequence>MKIITNLTFLLLIIASCSQPKNEEKQAETTGGFPEQAKDMVIYEVNVRQYTPEGTFNAFAAHLPRLEELGVDILWIMPIQPIGEKNRKGGLGSYYSIQDYTAVNSEFGTMEDFKNMVEEAHKRDMLVILDWVANHTAFDHAWTEIEGYHNTDSLGNVTWPEGTDWTDVADLNYDNMDMQNDMIEALRFWVKEAEIDGYRCDVAGFVPMEFWNRAKDSLDVEKDLFMLAEWDEPKMHEDAFHMTYGWGLHHYMNEVAKGEKNADSLVSFIKKDLERYPTDAIRMNFTTNHDENSWNGTVFERFGDGHKAYAVFAFTAQGMPLIYSGQEAGLDERLAFFEKDTIEWGDVKYQDFYASLIDLKKNNPALYNGEYGGQPEFVDVGNPMVIAYSREKEGNRVDVIINLSDDVQSVSIPESWNFSDVFRGAQVSASITELQPYQYFVGSKSAGNE</sequence>